<evidence type="ECO:0000313" key="8">
    <source>
        <dbReference type="EMBL" id="CAL4964917.1"/>
    </source>
</evidence>
<dbReference type="EMBL" id="OZ075129">
    <property type="protein sequence ID" value="CAL4964917.1"/>
    <property type="molecule type" value="Genomic_DNA"/>
</dbReference>
<organism evidence="9 10">
    <name type="scientific">Urochloa decumbens</name>
    <dbReference type="NCBI Taxonomy" id="240449"/>
    <lineage>
        <taxon>Eukaryota</taxon>
        <taxon>Viridiplantae</taxon>
        <taxon>Streptophyta</taxon>
        <taxon>Embryophyta</taxon>
        <taxon>Tracheophyta</taxon>
        <taxon>Spermatophyta</taxon>
        <taxon>Magnoliopsida</taxon>
        <taxon>Liliopsida</taxon>
        <taxon>Poales</taxon>
        <taxon>Poaceae</taxon>
        <taxon>PACMAD clade</taxon>
        <taxon>Panicoideae</taxon>
        <taxon>Panicodae</taxon>
        <taxon>Paniceae</taxon>
        <taxon>Melinidinae</taxon>
        <taxon>Urochloa</taxon>
    </lineage>
</organism>
<dbReference type="GO" id="GO:0008270">
    <property type="term" value="F:zinc ion binding"/>
    <property type="evidence" value="ECO:0007669"/>
    <property type="project" value="UniProtKB-KW"/>
</dbReference>
<feature type="compositionally biased region" description="Basic and acidic residues" evidence="6">
    <location>
        <begin position="20"/>
        <end position="37"/>
    </location>
</feature>
<evidence type="ECO:0000256" key="5">
    <source>
        <dbReference type="PROSITE-ProRule" id="PRU00455"/>
    </source>
</evidence>
<dbReference type="InterPro" id="IPR044286">
    <property type="entry name" value="SINL_plant"/>
</dbReference>
<keyword evidence="2 5" id="KW-0863">Zinc-finger</keyword>
<dbReference type="AlphaFoldDB" id="A0ABC9AF09"/>
<gene>
    <name evidence="8" type="ORF">URODEC1_LOCUS46929</name>
    <name evidence="9" type="ORF">URODEC1_LOCUS54220</name>
</gene>
<comment type="function">
    <text evidence="4">E3 ubiquitin-protein ligase that mediates ubiquitination and subsequent proteasomal degradation of target proteins. E3 ubiquitin ligases accept ubiquitin from an E2 ubiquitin-conjugating enzyme in the form of a thioester and then directly transfers the ubiquitin to targeted substrates. It probably triggers the ubiquitin-mediated degradation of different substrates.</text>
</comment>
<accession>A0ABC9AF09</accession>
<protein>
    <recommendedName>
        <fullName evidence="7">SIAH-type domain-containing protein</fullName>
    </recommendedName>
</protein>
<sequence length="340" mass="35448">MSEHQKRASPSENGHCGKRQKADMTDGGVKQERRRQGQAEASQGGEGEGAMVAVQQAMEEPQISVRLSVARLHCHACHLPLKPPTFKCEAGHVVCSTCRGGHGQACAGGAGAYAACVELDDIVRDAKVPCAYADYGCAGWVVYHDAAEHHRTCRCGPCFCPEPGCELFTSPARLAEHFAAHHAWPITKIAYGKPCKLAFPGPQGRQVLVGDGDGCVFLVSPCALGAATAVSLVCVRAGGGDAAAAPQFRCKLWAEVDGNKENLALLTSMVVNSDLSGGLVAAEQGMFLAVPPELLHDASGEAPALMVRIDRAGAAAAAVSRSATPPPSATPPSRLARRLL</sequence>
<dbReference type="EMBL" id="OZ075130">
    <property type="protein sequence ID" value="CAL4977515.1"/>
    <property type="molecule type" value="Genomic_DNA"/>
</dbReference>
<dbReference type="Gene3D" id="3.30.40.10">
    <property type="entry name" value="Zinc/RING finger domain, C3HC4 (zinc finger)"/>
    <property type="match status" value="1"/>
</dbReference>
<keyword evidence="1" id="KW-0479">Metal-binding</keyword>
<dbReference type="Proteomes" id="UP001497457">
    <property type="component" value="Chromosome 20rd"/>
</dbReference>
<dbReference type="Pfam" id="PF21361">
    <property type="entry name" value="Sina_ZnF"/>
    <property type="match status" value="1"/>
</dbReference>
<evidence type="ECO:0000313" key="9">
    <source>
        <dbReference type="EMBL" id="CAL4977515.1"/>
    </source>
</evidence>
<dbReference type="InterPro" id="IPR013083">
    <property type="entry name" value="Znf_RING/FYVE/PHD"/>
</dbReference>
<evidence type="ECO:0000256" key="3">
    <source>
        <dbReference type="ARBA" id="ARBA00022833"/>
    </source>
</evidence>
<feature type="domain" description="SIAH-type" evidence="7">
    <location>
        <begin position="125"/>
        <end position="183"/>
    </location>
</feature>
<dbReference type="Proteomes" id="UP001497457">
    <property type="component" value="Chromosome 19rd"/>
</dbReference>
<evidence type="ECO:0000256" key="2">
    <source>
        <dbReference type="ARBA" id="ARBA00022771"/>
    </source>
</evidence>
<name>A0ABC9AF09_9POAL</name>
<reference evidence="9" key="1">
    <citation type="submission" date="2024-10" db="EMBL/GenBank/DDBJ databases">
        <authorList>
            <person name="Ryan C."/>
        </authorList>
    </citation>
    <scope>NUCLEOTIDE SEQUENCE [LARGE SCALE GENOMIC DNA]</scope>
</reference>
<feature type="region of interest" description="Disordered" evidence="6">
    <location>
        <begin position="319"/>
        <end position="340"/>
    </location>
</feature>
<dbReference type="PANTHER" id="PTHR46632:SF9">
    <property type="entry name" value="RING-TYPE E3 UBIQUITIN TRANSFERASE"/>
    <property type="match status" value="1"/>
</dbReference>
<dbReference type="PANTHER" id="PTHR46632">
    <property type="entry name" value="E3 UBIQUITIN-PROTEIN LIGASE SINA-LIKE 4"/>
    <property type="match status" value="1"/>
</dbReference>
<feature type="region of interest" description="Disordered" evidence="6">
    <location>
        <begin position="1"/>
        <end position="50"/>
    </location>
</feature>
<evidence type="ECO:0000313" key="10">
    <source>
        <dbReference type="Proteomes" id="UP001497457"/>
    </source>
</evidence>
<evidence type="ECO:0000256" key="6">
    <source>
        <dbReference type="SAM" id="MobiDB-lite"/>
    </source>
</evidence>
<keyword evidence="3" id="KW-0862">Zinc</keyword>
<evidence type="ECO:0000256" key="1">
    <source>
        <dbReference type="ARBA" id="ARBA00022723"/>
    </source>
</evidence>
<dbReference type="InterPro" id="IPR013010">
    <property type="entry name" value="Znf_SIAH"/>
</dbReference>
<keyword evidence="10" id="KW-1185">Reference proteome</keyword>
<dbReference type="PROSITE" id="PS51081">
    <property type="entry name" value="ZF_SIAH"/>
    <property type="match status" value="1"/>
</dbReference>
<evidence type="ECO:0000256" key="4">
    <source>
        <dbReference type="ARBA" id="ARBA00024004"/>
    </source>
</evidence>
<dbReference type="SUPFAM" id="SSF49599">
    <property type="entry name" value="TRAF domain-like"/>
    <property type="match status" value="1"/>
</dbReference>
<evidence type="ECO:0000259" key="7">
    <source>
        <dbReference type="PROSITE" id="PS51081"/>
    </source>
</evidence>
<proteinExistence type="predicted"/>